<dbReference type="OrthoDB" id="1776393at2"/>
<dbReference type="Gene3D" id="1.10.260.40">
    <property type="entry name" value="lambda repressor-like DNA-binding domains"/>
    <property type="match status" value="1"/>
</dbReference>
<name>A0A1I6KYD3_9FIRM</name>
<dbReference type="InterPro" id="IPR001387">
    <property type="entry name" value="Cro/C1-type_HTH"/>
</dbReference>
<organism evidence="1 2">
    <name type="scientific">Anaeromicropila populeti</name>
    <dbReference type="NCBI Taxonomy" id="37658"/>
    <lineage>
        <taxon>Bacteria</taxon>
        <taxon>Bacillati</taxon>
        <taxon>Bacillota</taxon>
        <taxon>Clostridia</taxon>
        <taxon>Lachnospirales</taxon>
        <taxon>Lachnospiraceae</taxon>
        <taxon>Anaeromicropila</taxon>
    </lineage>
</organism>
<gene>
    <name evidence="1" type="ORF">SAMN05661086_02899</name>
</gene>
<reference evidence="1 2" key="1">
    <citation type="submission" date="2016-10" db="EMBL/GenBank/DDBJ databases">
        <authorList>
            <person name="de Groot N.N."/>
        </authorList>
    </citation>
    <scope>NUCLEOTIDE SEQUENCE [LARGE SCALE GENOMIC DNA]</scope>
    <source>
        <strain evidence="1 2">743A</strain>
    </source>
</reference>
<protein>
    <submittedName>
        <fullName evidence="1">Uncharacterized protein</fullName>
    </submittedName>
</protein>
<accession>A0A1I6KYD3</accession>
<evidence type="ECO:0000313" key="2">
    <source>
        <dbReference type="Proteomes" id="UP000199659"/>
    </source>
</evidence>
<sequence length="486" mass="58212">MDRTKVTHLSMAMELLNITGKELAAEIGTDTTTISKWRKGQRKLNYHSEYPERIAKYMISERFETQYNKLLERLSDNLYKFDKDDLEEVTKTLGIWLTDEVKEEELEKDTVKLFYGLEGWRTALDEFLKCLEQLEKGEKIYIGDFGDINWNDISKEYEEYIVNKYLHMLEKGHSLVIIDKINHEYKPYITLLRWMSLYLSQKVEVRYIEAEQEEVFQQSIYAVENQVAMIGTTIQDQEKKHLVYLQKDNNSVDFYYQLIRKYEEKSKKLIYTSEVSNPMEMVEIMNKNMQYGKCTYMMNQLPSFRNMSQELLGEILEENHVEKDLKDLCQKVNRKRKEFRKKFFYRQIYDLDSIQEALRKEYIIEYDLSRIIGKEIRISQEQFRRQLEEISQTIYSEQYIMVLASFRKMNLNLKGASIIVQDDSVVIAWNSQFYDARIHSTELTFVGGYFNYLNMLWKEIPLISKSGDWTKKQFDWILDKTDELSG</sequence>
<dbReference type="Proteomes" id="UP000199659">
    <property type="component" value="Unassembled WGS sequence"/>
</dbReference>
<keyword evidence="2" id="KW-1185">Reference proteome</keyword>
<proteinExistence type="predicted"/>
<dbReference type="GO" id="GO:0003677">
    <property type="term" value="F:DNA binding"/>
    <property type="evidence" value="ECO:0007669"/>
    <property type="project" value="InterPro"/>
</dbReference>
<dbReference type="RefSeq" id="WP_092562127.1">
    <property type="nucleotide sequence ID" value="NZ_FOYZ01000011.1"/>
</dbReference>
<dbReference type="CDD" id="cd00093">
    <property type="entry name" value="HTH_XRE"/>
    <property type="match status" value="1"/>
</dbReference>
<dbReference type="InterPro" id="IPR010982">
    <property type="entry name" value="Lambda_DNA-bd_dom_sf"/>
</dbReference>
<dbReference type="EMBL" id="FOYZ01000011">
    <property type="protein sequence ID" value="SFR96229.1"/>
    <property type="molecule type" value="Genomic_DNA"/>
</dbReference>
<dbReference type="AlphaFoldDB" id="A0A1I6KYD3"/>
<dbReference type="STRING" id="37658.SAMN05661086_02899"/>
<evidence type="ECO:0000313" key="1">
    <source>
        <dbReference type="EMBL" id="SFR96229.1"/>
    </source>
</evidence>